<feature type="domain" description="ABM" evidence="1">
    <location>
        <begin position="5"/>
        <end position="95"/>
    </location>
</feature>
<name>A0A1G8DXC4_9VIBR</name>
<dbReference type="Proteomes" id="UP000198854">
    <property type="component" value="Unassembled WGS sequence"/>
</dbReference>
<accession>A0A1G8DXC4</accession>
<dbReference type="EMBL" id="FNDD01000022">
    <property type="protein sequence ID" value="SDH62221.1"/>
    <property type="molecule type" value="Genomic_DNA"/>
</dbReference>
<dbReference type="STRING" id="861298.SAMN04488136_12210"/>
<protein>
    <submittedName>
        <fullName evidence="2">Quinol monooxygenase YgiN</fullName>
    </submittedName>
</protein>
<reference evidence="2 3" key="1">
    <citation type="submission" date="2016-10" db="EMBL/GenBank/DDBJ databases">
        <authorList>
            <person name="de Groot N.N."/>
        </authorList>
    </citation>
    <scope>NUCLEOTIDE SEQUENCE [LARGE SCALE GENOMIC DNA]</scope>
    <source>
        <strain evidence="2 3">CGMCC 1.10228</strain>
    </source>
</reference>
<sequence length="97" mass="10682">MLNALVVVATLEAKPGQLELVKAEAQQLIDLTRIEPGCVEYVLHQDNENPLVLVFIERWESKAALESHIASEHFQAFSAATKQAVASLKINQLTMIG</sequence>
<dbReference type="PROSITE" id="PS51725">
    <property type="entry name" value="ABM"/>
    <property type="match status" value="1"/>
</dbReference>
<dbReference type="Pfam" id="PF03992">
    <property type="entry name" value="ABM"/>
    <property type="match status" value="1"/>
</dbReference>
<dbReference type="GO" id="GO:0004497">
    <property type="term" value="F:monooxygenase activity"/>
    <property type="evidence" value="ECO:0007669"/>
    <property type="project" value="UniProtKB-KW"/>
</dbReference>
<evidence type="ECO:0000259" key="1">
    <source>
        <dbReference type="PROSITE" id="PS51725"/>
    </source>
</evidence>
<dbReference type="PANTHER" id="PTHR33336">
    <property type="entry name" value="QUINOL MONOOXYGENASE YGIN-RELATED"/>
    <property type="match status" value="1"/>
</dbReference>
<dbReference type="Gene3D" id="3.30.70.100">
    <property type="match status" value="1"/>
</dbReference>
<dbReference type="InterPro" id="IPR007138">
    <property type="entry name" value="ABM_dom"/>
</dbReference>
<dbReference type="InterPro" id="IPR050744">
    <property type="entry name" value="AI-2_Isomerase_LsrG"/>
</dbReference>
<gene>
    <name evidence="2" type="ORF">SAMN04488136_12210</name>
</gene>
<dbReference type="SUPFAM" id="SSF54909">
    <property type="entry name" value="Dimeric alpha+beta barrel"/>
    <property type="match status" value="1"/>
</dbReference>
<dbReference type="PANTHER" id="PTHR33336:SF3">
    <property type="entry name" value="ABM DOMAIN-CONTAINING PROTEIN"/>
    <property type="match status" value="1"/>
</dbReference>
<dbReference type="AlphaFoldDB" id="A0A1G8DXC4"/>
<dbReference type="RefSeq" id="WP_093276392.1">
    <property type="nucleotide sequence ID" value="NZ_FNDD01000022.1"/>
</dbReference>
<keyword evidence="3" id="KW-1185">Reference proteome</keyword>
<organism evidence="2 3">
    <name type="scientific">Vibrio xiamenensis</name>
    <dbReference type="NCBI Taxonomy" id="861298"/>
    <lineage>
        <taxon>Bacteria</taxon>
        <taxon>Pseudomonadati</taxon>
        <taxon>Pseudomonadota</taxon>
        <taxon>Gammaproteobacteria</taxon>
        <taxon>Vibrionales</taxon>
        <taxon>Vibrionaceae</taxon>
        <taxon>Vibrio</taxon>
    </lineage>
</organism>
<keyword evidence="2" id="KW-0503">Monooxygenase</keyword>
<proteinExistence type="predicted"/>
<dbReference type="InterPro" id="IPR011008">
    <property type="entry name" value="Dimeric_a/b-barrel"/>
</dbReference>
<dbReference type="OrthoDB" id="9812192at2"/>
<evidence type="ECO:0000313" key="3">
    <source>
        <dbReference type="Proteomes" id="UP000198854"/>
    </source>
</evidence>
<evidence type="ECO:0000313" key="2">
    <source>
        <dbReference type="EMBL" id="SDH62221.1"/>
    </source>
</evidence>
<keyword evidence="2" id="KW-0560">Oxidoreductase</keyword>